<gene>
    <name evidence="1" type="ORF">MTBBW1_220022</name>
</gene>
<accession>A0A1W1HCY5</accession>
<dbReference type="AlphaFoldDB" id="A0A1W1HCY5"/>
<evidence type="ECO:0000313" key="1">
    <source>
        <dbReference type="EMBL" id="SLM30330.1"/>
    </source>
</evidence>
<dbReference type="EMBL" id="FWEV01000135">
    <property type="protein sequence ID" value="SLM30330.1"/>
    <property type="molecule type" value="Genomic_DNA"/>
</dbReference>
<dbReference type="Proteomes" id="UP000191931">
    <property type="component" value="Unassembled WGS sequence"/>
</dbReference>
<name>A0A1W1HCY5_9BACT</name>
<reference evidence="1 2" key="1">
    <citation type="submission" date="2017-03" db="EMBL/GenBank/DDBJ databases">
        <authorList>
            <person name="Afonso C.L."/>
            <person name="Miller P.J."/>
            <person name="Scott M.A."/>
            <person name="Spackman E."/>
            <person name="Goraichik I."/>
            <person name="Dimitrov K.M."/>
            <person name="Suarez D.L."/>
            <person name="Swayne D.E."/>
        </authorList>
    </citation>
    <scope>NUCLEOTIDE SEQUENCE [LARGE SCALE GENOMIC DNA]</scope>
    <source>
        <strain evidence="1">PRJEB14757</strain>
    </source>
</reference>
<proteinExistence type="predicted"/>
<evidence type="ECO:0000313" key="2">
    <source>
        <dbReference type="Proteomes" id="UP000191931"/>
    </source>
</evidence>
<dbReference type="STRING" id="1246637.MTBBW1_220022"/>
<keyword evidence="2" id="KW-1185">Reference proteome</keyword>
<protein>
    <submittedName>
        <fullName evidence="1">Uncharacterized protein</fullName>
    </submittedName>
</protein>
<organism evidence="1 2">
    <name type="scientific">Desulfamplus magnetovallimortis</name>
    <dbReference type="NCBI Taxonomy" id="1246637"/>
    <lineage>
        <taxon>Bacteria</taxon>
        <taxon>Pseudomonadati</taxon>
        <taxon>Thermodesulfobacteriota</taxon>
        <taxon>Desulfobacteria</taxon>
        <taxon>Desulfobacterales</taxon>
        <taxon>Desulfobacteraceae</taxon>
        <taxon>Desulfamplus</taxon>
    </lineage>
</organism>
<sequence length="212" mass="24218">MAQILLLCFAGKISDMYGKQVMRAFGSPKKDILMAKCSICNSRKGKRKCAADNTFVCSLCCGQSRTAEKCAGCSYYKDVSLIRNYRKVPFYSTQRMSDSSNLQDIANVIESILCQFYAEDENVFTDKQALQLLELAFDRFHFGETELKIDDHELKAKFEKMFQMIQVDLPNTSHDDLIKVSASVYRSIQRRTQGGREYLSFIQQYVGNRVAP</sequence>